<dbReference type="InterPro" id="IPR008964">
    <property type="entry name" value="Invasin/intimin_cell_adhesion"/>
</dbReference>
<sequence length="107" mass="10513">MTDVLRVVTGNGQKVEAGEEFAPLSLRAETDGGPAGGLVVSFHVDDPSGTGTGFHGGSPVMVTTDVHGGATTDVPLVAGDSGGTVSVLATAGTVTVRYTLEVVAGDS</sequence>
<evidence type="ECO:0000313" key="2">
    <source>
        <dbReference type="Proteomes" id="UP000525686"/>
    </source>
</evidence>
<dbReference type="RefSeq" id="WP_181353317.1">
    <property type="nucleotide sequence ID" value="NZ_JABJWZ010000008.1"/>
</dbReference>
<evidence type="ECO:0000313" key="1">
    <source>
        <dbReference type="EMBL" id="MBB1252171.1"/>
    </source>
</evidence>
<comment type="caution">
    <text evidence="1">The sequence shown here is derived from an EMBL/GenBank/DDBJ whole genome shotgun (WGS) entry which is preliminary data.</text>
</comment>
<dbReference type="Proteomes" id="UP000525686">
    <property type="component" value="Unassembled WGS sequence"/>
</dbReference>
<organism evidence="1 2">
    <name type="scientific">Streptomyces alkaliterrae</name>
    <dbReference type="NCBI Taxonomy" id="2213162"/>
    <lineage>
        <taxon>Bacteria</taxon>
        <taxon>Bacillati</taxon>
        <taxon>Actinomycetota</taxon>
        <taxon>Actinomycetes</taxon>
        <taxon>Kitasatosporales</taxon>
        <taxon>Streptomycetaceae</taxon>
        <taxon>Streptomyces</taxon>
    </lineage>
</organism>
<dbReference type="EMBL" id="JABJWZ010000008">
    <property type="protein sequence ID" value="MBB1252171.1"/>
    <property type="molecule type" value="Genomic_DNA"/>
</dbReference>
<dbReference type="SUPFAM" id="SSF49373">
    <property type="entry name" value="Invasin/intimin cell-adhesion fragments"/>
    <property type="match status" value="1"/>
</dbReference>
<gene>
    <name evidence="1" type="ORF">H3146_02140</name>
</gene>
<name>A0A7W3WH04_9ACTN</name>
<accession>A0A7W3WH04</accession>
<proteinExistence type="predicted"/>
<dbReference type="AlphaFoldDB" id="A0A7W3WH04"/>
<protein>
    <submittedName>
        <fullName evidence="1">Uncharacterized protein</fullName>
    </submittedName>
</protein>
<reference evidence="2" key="1">
    <citation type="submission" date="2020-05" db="EMBL/GenBank/DDBJ databases">
        <title>Classification of alakaliphilic streptomycetes isolated from an alkaline soil next to Lonar Crater, India and a proposal for the recognition of Streptomyces alkaliterrae sp. nov.</title>
        <authorList>
            <person name="Golinska P."/>
        </authorList>
    </citation>
    <scope>NUCLEOTIDE SEQUENCE [LARGE SCALE GENOMIC DNA]</scope>
    <source>
        <strain evidence="2">OF3</strain>
    </source>
</reference>